<reference evidence="2" key="1">
    <citation type="journal article" date="2023" name="Front. Plant Sci.">
        <title>Chromosomal-level genome assembly of Melastoma candidum provides insights into trichome evolution.</title>
        <authorList>
            <person name="Zhong Y."/>
            <person name="Wu W."/>
            <person name="Sun C."/>
            <person name="Zou P."/>
            <person name="Liu Y."/>
            <person name="Dai S."/>
            <person name="Zhou R."/>
        </authorList>
    </citation>
    <scope>NUCLEOTIDE SEQUENCE [LARGE SCALE GENOMIC DNA]</scope>
</reference>
<gene>
    <name evidence="1" type="ORF">MLD38_006043</name>
</gene>
<sequence>MSHLKQIHSLVVTSGLSLDDPFCSRILAYASLSELGDVDYLYRVLQRLSDSTTWCWNAVIRGYSNGRNPKRCFDAFVDMLRLGLSPDHMTYPFLAKAAAKLQDLKQGMSVHASAMRCGLEVDRFVINSLIHFYASSGDIVSARKAFDGITLKNLVSWNSILDGYAKCGDMGSARKLFDLMRQRDVVSWSALIDGYVKSGEYNEALVLFDRMRVVGPKANEVTMVSVLCACAHLGALDQGKAMHQYLVENHLRMTLVLQTSLLDMYTKCGAIDEAWIVFRGVSTHKTDVLLWNAMIGGLASHGMAEDALRLYFEMKRNRISPDEITYLCLLSACAHGGLIGDAWHFFNCLSQHGMAPKSEHFACMVDALARAGRLEEAYHFLQRMPLEQSGSMLGALLNGCIKHRRLDLAEIIGKKLIELEPENDGRYVGLSNVYAGYKRWADVRMTREEMENRGVKKEPAFSFIETFGFVHRFIARDKTHPCTEQIYRMLDLITEQCRPNTGRDDQSLRLNEVQCL</sequence>
<keyword evidence="2" id="KW-1185">Reference proteome</keyword>
<dbReference type="EMBL" id="CM042882">
    <property type="protein sequence ID" value="KAI4379792.1"/>
    <property type="molecule type" value="Genomic_DNA"/>
</dbReference>
<dbReference type="Proteomes" id="UP001057402">
    <property type="component" value="Chromosome 3"/>
</dbReference>
<comment type="caution">
    <text evidence="1">The sequence shown here is derived from an EMBL/GenBank/DDBJ whole genome shotgun (WGS) entry which is preliminary data.</text>
</comment>
<protein>
    <submittedName>
        <fullName evidence="1">Uncharacterized protein</fullName>
    </submittedName>
</protein>
<proteinExistence type="predicted"/>
<name>A0ACB9RV31_9MYRT</name>
<organism evidence="1 2">
    <name type="scientific">Melastoma candidum</name>
    <dbReference type="NCBI Taxonomy" id="119954"/>
    <lineage>
        <taxon>Eukaryota</taxon>
        <taxon>Viridiplantae</taxon>
        <taxon>Streptophyta</taxon>
        <taxon>Embryophyta</taxon>
        <taxon>Tracheophyta</taxon>
        <taxon>Spermatophyta</taxon>
        <taxon>Magnoliopsida</taxon>
        <taxon>eudicotyledons</taxon>
        <taxon>Gunneridae</taxon>
        <taxon>Pentapetalae</taxon>
        <taxon>rosids</taxon>
        <taxon>malvids</taxon>
        <taxon>Myrtales</taxon>
        <taxon>Melastomataceae</taxon>
        <taxon>Melastomatoideae</taxon>
        <taxon>Melastomateae</taxon>
        <taxon>Melastoma</taxon>
    </lineage>
</organism>
<evidence type="ECO:0000313" key="1">
    <source>
        <dbReference type="EMBL" id="KAI4379792.1"/>
    </source>
</evidence>
<evidence type="ECO:0000313" key="2">
    <source>
        <dbReference type="Proteomes" id="UP001057402"/>
    </source>
</evidence>
<accession>A0ACB9RV31</accession>